<dbReference type="Gene3D" id="3.40.50.360">
    <property type="match status" value="1"/>
</dbReference>
<feature type="domain" description="NADPH-dependent FMN reductase-like" evidence="1">
    <location>
        <begin position="2"/>
        <end position="149"/>
    </location>
</feature>
<dbReference type="InterPro" id="IPR005025">
    <property type="entry name" value="FMN_Rdtase-like_dom"/>
</dbReference>
<comment type="caution">
    <text evidence="2">The sequence shown here is derived from an EMBL/GenBank/DDBJ whole genome shotgun (WGS) entry which is preliminary data.</text>
</comment>
<evidence type="ECO:0000259" key="1">
    <source>
        <dbReference type="Pfam" id="PF03358"/>
    </source>
</evidence>
<keyword evidence="3" id="KW-1185">Reference proteome</keyword>
<sequence>MVKISGIVGSVNEHSVSRKVLQKTEKYFSDEVTLEEIEYTQVPLFSVNNEYPAPDAVVKVREAIKESDGLIFIVPEYNLSFSGVLKNLIDWISRPEIMGDPKPILDKPILVISTSAGISGGMVAQEEVRSILNYLGASLLSQPRVSFANVYSLLDERQHLTLDPASAGYLKDTVEAFEQFVNHFHTK</sequence>
<dbReference type="InterPro" id="IPR029039">
    <property type="entry name" value="Flavoprotein-like_sf"/>
</dbReference>
<dbReference type="PANTHER" id="PTHR30543">
    <property type="entry name" value="CHROMATE REDUCTASE"/>
    <property type="match status" value="1"/>
</dbReference>
<dbReference type="GO" id="GO:0016491">
    <property type="term" value="F:oxidoreductase activity"/>
    <property type="evidence" value="ECO:0007669"/>
    <property type="project" value="InterPro"/>
</dbReference>
<accession>A0A3N4GHR4</accession>
<protein>
    <submittedName>
        <fullName evidence="2">NADPH-dependent oxidoreductase</fullName>
    </submittedName>
</protein>
<dbReference type="RefSeq" id="WP_123779481.1">
    <property type="nucleotide sequence ID" value="NZ_RKMG01000006.1"/>
</dbReference>
<reference evidence="2 3" key="1">
    <citation type="submission" date="2018-11" db="EMBL/GenBank/DDBJ databases">
        <title>Aerococcus sp. SJQ22, whole genome shotgun sequence.</title>
        <authorList>
            <person name="Sun L."/>
            <person name="Gao X."/>
            <person name="Chen W."/>
            <person name="Huang K."/>
        </authorList>
    </citation>
    <scope>NUCLEOTIDE SEQUENCE [LARGE SCALE GENOMIC DNA]</scope>
    <source>
        <strain evidence="2 3">SJQ22</strain>
    </source>
</reference>
<gene>
    <name evidence="2" type="ORF">EF384_02835</name>
</gene>
<dbReference type="PANTHER" id="PTHR30543:SF21">
    <property type="entry name" value="NAD(P)H-DEPENDENT FMN REDUCTASE LOT6"/>
    <property type="match status" value="1"/>
</dbReference>
<dbReference type="SUPFAM" id="SSF52218">
    <property type="entry name" value="Flavoproteins"/>
    <property type="match status" value="1"/>
</dbReference>
<name>A0A3N4GHR4_9LACT</name>
<proteinExistence type="predicted"/>
<dbReference type="AlphaFoldDB" id="A0A3N4GHR4"/>
<dbReference type="EMBL" id="RKMG01000006">
    <property type="protein sequence ID" value="RPA60967.1"/>
    <property type="molecule type" value="Genomic_DNA"/>
</dbReference>
<dbReference type="Pfam" id="PF03358">
    <property type="entry name" value="FMN_red"/>
    <property type="match status" value="1"/>
</dbReference>
<dbReference type="OrthoDB" id="9812295at2"/>
<organism evidence="2 3">
    <name type="scientific">Aerococcus agrisoli</name>
    <dbReference type="NCBI Taxonomy" id="2487350"/>
    <lineage>
        <taxon>Bacteria</taxon>
        <taxon>Bacillati</taxon>
        <taxon>Bacillota</taxon>
        <taxon>Bacilli</taxon>
        <taxon>Lactobacillales</taxon>
        <taxon>Aerococcaceae</taxon>
        <taxon>Aerococcus</taxon>
    </lineage>
</organism>
<evidence type="ECO:0000313" key="3">
    <source>
        <dbReference type="Proteomes" id="UP000273977"/>
    </source>
</evidence>
<dbReference type="InterPro" id="IPR050712">
    <property type="entry name" value="NAD(P)H-dep_reductase"/>
</dbReference>
<dbReference type="Proteomes" id="UP000273977">
    <property type="component" value="Unassembled WGS sequence"/>
</dbReference>
<dbReference type="GO" id="GO:0005829">
    <property type="term" value="C:cytosol"/>
    <property type="evidence" value="ECO:0007669"/>
    <property type="project" value="TreeGrafter"/>
</dbReference>
<evidence type="ECO:0000313" key="2">
    <source>
        <dbReference type="EMBL" id="RPA60967.1"/>
    </source>
</evidence>
<dbReference type="GO" id="GO:0010181">
    <property type="term" value="F:FMN binding"/>
    <property type="evidence" value="ECO:0007669"/>
    <property type="project" value="TreeGrafter"/>
</dbReference>